<feature type="compositionally biased region" description="Polar residues" evidence="1">
    <location>
        <begin position="31"/>
        <end position="46"/>
    </location>
</feature>
<proteinExistence type="predicted"/>
<comment type="caution">
    <text evidence="2">The sequence shown here is derived from an EMBL/GenBank/DDBJ whole genome shotgun (WGS) entry which is preliminary data.</text>
</comment>
<protein>
    <submittedName>
        <fullName evidence="2">Uncharacterized protein</fullName>
    </submittedName>
</protein>
<dbReference type="AlphaFoldDB" id="A0A101M970"/>
<reference evidence="2 3" key="1">
    <citation type="submission" date="2015-10" db="EMBL/GenBank/DDBJ databases">
        <title>Genome sequencing of Penicillium freii.</title>
        <authorList>
            <person name="Nguyen H.D."/>
            <person name="Visagie C.M."/>
            <person name="Seifert K.A."/>
        </authorList>
    </citation>
    <scope>NUCLEOTIDE SEQUENCE [LARGE SCALE GENOMIC DNA]</scope>
    <source>
        <strain evidence="2 3">DAOM 242723</strain>
    </source>
</reference>
<evidence type="ECO:0000313" key="2">
    <source>
        <dbReference type="EMBL" id="KUM56309.1"/>
    </source>
</evidence>
<gene>
    <name evidence="2" type="ORF">ACN42_g10913</name>
</gene>
<feature type="compositionally biased region" description="Polar residues" evidence="1">
    <location>
        <begin position="57"/>
        <end position="69"/>
    </location>
</feature>
<dbReference type="Proteomes" id="UP000055045">
    <property type="component" value="Unassembled WGS sequence"/>
</dbReference>
<feature type="non-terminal residue" evidence="2">
    <location>
        <position position="1"/>
    </location>
</feature>
<keyword evidence="3" id="KW-1185">Reference proteome</keyword>
<dbReference type="EMBL" id="LLXE01000510">
    <property type="protein sequence ID" value="KUM56309.1"/>
    <property type="molecule type" value="Genomic_DNA"/>
</dbReference>
<sequence length="291" mass="32298">VPTTSTSLAVAGFGFRTIGRLITIPSTTHFSHPLQSPASSTNNIHQSGRGGLRLQDNRQTGQPSTSINYLPRSTTYLDQLPTSKPPFTSNNEIHQSHRGGLHSFRTIGDCTNNIHQSGRGGLYSFRTIGRLVNQPSHPIQSTIQFNQPSNSINHLIRSIIQFNQPSNSINHLIRSTIQFDQSSNSINHPIQLSIHFNSINHPLQPTVHFNHPSTSNTHINQSDRGGLQLEHNRQASQSAIHLNQPSTSIIQFNHLHQSGRGGLRLQDNRQTGRPSTLTIPFKQTSTIVHPY</sequence>
<evidence type="ECO:0000256" key="1">
    <source>
        <dbReference type="SAM" id="MobiDB-lite"/>
    </source>
</evidence>
<feature type="region of interest" description="Disordered" evidence="1">
    <location>
        <begin position="31"/>
        <end position="69"/>
    </location>
</feature>
<accession>A0A101M970</accession>
<organism evidence="2 3">
    <name type="scientific">Penicillium freii</name>
    <dbReference type="NCBI Taxonomy" id="48697"/>
    <lineage>
        <taxon>Eukaryota</taxon>
        <taxon>Fungi</taxon>
        <taxon>Dikarya</taxon>
        <taxon>Ascomycota</taxon>
        <taxon>Pezizomycotina</taxon>
        <taxon>Eurotiomycetes</taxon>
        <taxon>Eurotiomycetidae</taxon>
        <taxon>Eurotiales</taxon>
        <taxon>Aspergillaceae</taxon>
        <taxon>Penicillium</taxon>
    </lineage>
</organism>
<name>A0A101M970_PENFR</name>
<evidence type="ECO:0000313" key="3">
    <source>
        <dbReference type="Proteomes" id="UP000055045"/>
    </source>
</evidence>